<feature type="transmembrane region" description="Helical" evidence="1">
    <location>
        <begin position="37"/>
        <end position="55"/>
    </location>
</feature>
<dbReference type="Pfam" id="PF06966">
    <property type="entry name" value="DUF1295"/>
    <property type="match status" value="1"/>
</dbReference>
<keyword evidence="2" id="KW-0732">Signal</keyword>
<organism evidence="3 4">
    <name type="scientific">Ancylobacter defluvii</name>
    <dbReference type="NCBI Taxonomy" id="1282440"/>
    <lineage>
        <taxon>Bacteria</taxon>
        <taxon>Pseudomonadati</taxon>
        <taxon>Pseudomonadota</taxon>
        <taxon>Alphaproteobacteria</taxon>
        <taxon>Hyphomicrobiales</taxon>
        <taxon>Xanthobacteraceae</taxon>
        <taxon>Ancylobacter</taxon>
    </lineage>
</organism>
<feature type="chain" id="PRO_5040990620" evidence="2">
    <location>
        <begin position="25"/>
        <end position="278"/>
    </location>
</feature>
<feature type="transmembrane region" description="Helical" evidence="1">
    <location>
        <begin position="190"/>
        <end position="207"/>
    </location>
</feature>
<feature type="transmembrane region" description="Helical" evidence="1">
    <location>
        <begin position="213"/>
        <end position="234"/>
    </location>
</feature>
<accession>A0A9W6JUG3</accession>
<dbReference type="Gene3D" id="1.20.120.1630">
    <property type="match status" value="1"/>
</dbReference>
<sequence>MNLPLAFILLAAGLSLAMAGAWRAAERSGNHGWVDTIWSFATGFAGVAGALMPLGNASWLPRQMLVATLVALWSLRLGLHILRRTRAGHDDPRYAELRREWGAAAPRRLFLFLQVQALAALLLAGAVMAAAHNPLPGWRVGDMIGLALFVVAVLGAAVADRQLARFRAAPAHRGRVCDTGLWSLTRHPNYFFEWLGWLAYPAIAIDLTGTYPWGAAALVAPLLIYVLLVHLSGIPPTEAHMLRSRGDAFRDYRRRVNAFWPGPPRHAPGRAARGAGKS</sequence>
<dbReference type="RefSeq" id="WP_213364270.1">
    <property type="nucleotide sequence ID" value="NZ_BSFM01000011.1"/>
</dbReference>
<keyword evidence="1" id="KW-1133">Transmembrane helix</keyword>
<evidence type="ECO:0000313" key="3">
    <source>
        <dbReference type="EMBL" id="GLK84090.1"/>
    </source>
</evidence>
<evidence type="ECO:0000256" key="2">
    <source>
        <dbReference type="SAM" id="SignalP"/>
    </source>
</evidence>
<reference evidence="3" key="1">
    <citation type="journal article" date="2014" name="Int. J. Syst. Evol. Microbiol.">
        <title>Complete genome sequence of Corynebacterium casei LMG S-19264T (=DSM 44701T), isolated from a smear-ripened cheese.</title>
        <authorList>
            <consortium name="US DOE Joint Genome Institute (JGI-PGF)"/>
            <person name="Walter F."/>
            <person name="Albersmeier A."/>
            <person name="Kalinowski J."/>
            <person name="Ruckert C."/>
        </authorList>
    </citation>
    <scope>NUCLEOTIDE SEQUENCE</scope>
    <source>
        <strain evidence="3">VKM B-2789</strain>
    </source>
</reference>
<dbReference type="PROSITE" id="PS50244">
    <property type="entry name" value="S5A_REDUCTASE"/>
    <property type="match status" value="1"/>
</dbReference>
<keyword evidence="1" id="KW-0472">Membrane</keyword>
<dbReference type="EMBL" id="BSFM01000011">
    <property type="protein sequence ID" value="GLK84090.1"/>
    <property type="molecule type" value="Genomic_DNA"/>
</dbReference>
<dbReference type="AlphaFoldDB" id="A0A9W6JUG3"/>
<evidence type="ECO:0000313" key="4">
    <source>
        <dbReference type="Proteomes" id="UP001143330"/>
    </source>
</evidence>
<comment type="caution">
    <text evidence="3">The sequence shown here is derived from an EMBL/GenBank/DDBJ whole genome shotgun (WGS) entry which is preliminary data.</text>
</comment>
<feature type="signal peptide" evidence="2">
    <location>
        <begin position="1"/>
        <end position="24"/>
    </location>
</feature>
<proteinExistence type="predicted"/>
<name>A0A9W6JUG3_9HYPH</name>
<evidence type="ECO:0000256" key="1">
    <source>
        <dbReference type="SAM" id="Phobius"/>
    </source>
</evidence>
<keyword evidence="4" id="KW-1185">Reference proteome</keyword>
<gene>
    <name evidence="3" type="ORF">GCM10017653_21600</name>
</gene>
<protein>
    <submittedName>
        <fullName evidence="3">Membrane protein</fullName>
    </submittedName>
</protein>
<dbReference type="InterPro" id="IPR010721">
    <property type="entry name" value="UstE-like"/>
</dbReference>
<dbReference type="GO" id="GO:0016020">
    <property type="term" value="C:membrane"/>
    <property type="evidence" value="ECO:0007669"/>
    <property type="project" value="TreeGrafter"/>
</dbReference>
<feature type="transmembrane region" description="Helical" evidence="1">
    <location>
        <begin position="109"/>
        <end position="131"/>
    </location>
</feature>
<dbReference type="PANTHER" id="PTHR32251">
    <property type="entry name" value="3-OXO-5-ALPHA-STEROID 4-DEHYDROGENASE"/>
    <property type="match status" value="1"/>
</dbReference>
<reference evidence="3" key="2">
    <citation type="submission" date="2023-01" db="EMBL/GenBank/DDBJ databases">
        <authorList>
            <person name="Sun Q."/>
            <person name="Evtushenko L."/>
        </authorList>
    </citation>
    <scope>NUCLEOTIDE SEQUENCE</scope>
    <source>
        <strain evidence="3">VKM B-2789</strain>
    </source>
</reference>
<feature type="transmembrane region" description="Helical" evidence="1">
    <location>
        <begin position="143"/>
        <end position="159"/>
    </location>
</feature>
<keyword evidence="1" id="KW-0812">Transmembrane</keyword>
<dbReference type="Proteomes" id="UP001143330">
    <property type="component" value="Unassembled WGS sequence"/>
</dbReference>
<dbReference type="PANTHER" id="PTHR32251:SF17">
    <property type="entry name" value="STEROID 5-ALPHA REDUCTASE C-TERMINAL DOMAIN-CONTAINING PROTEIN"/>
    <property type="match status" value="1"/>
</dbReference>